<sequence>MMVFDVGSQGNHVQDGNYCELPESDRRNNALVDPDFVGYKQKKIRFGGYEGLEPDNKRIKLMCSNQQIATPLNLWEESIPLGLTLRKTHSFLNLIEMKLSQGSACERMQNIDSELSQPISEKLKASNFPADLLKIGSWKRVSRYEGDIVAKCYYAKHKLVWEVLDSGLKSKIEIQWSDISAIRATFHKNGPGILEVELSHPPLLFRETNPQPRKHTLWQTTTDFTGGQAPLCRRHYLQFPEGTLDKHYLKLLQCDQRLYMLSQRPFPSLGSPYFSSHGEYEGYMYDLSSCRLGDPSGYDRMFKESPPLQFPHYDTMKYTAVPSWQIPKFKSPSISSNNLTSPRSVADFRRQEGVRQQLELQKSLFWEEAHENQQDIVIGNGDQIKGLPMSAFANQITPSLTERVNGEGMFTSNNWALHTIADDLLNDQIDEKSILAEVNSMHSIIDAPMQIYSTVENTDNKYDQYYDATVQLPVQDSIEHVMGRLPQVTSYPYIFSDQGQAQEDFMCNDPNIQWH</sequence>
<proteinExistence type="predicted"/>
<dbReference type="Proteomes" id="UP001234297">
    <property type="component" value="Chromosome 9"/>
</dbReference>
<evidence type="ECO:0000313" key="1">
    <source>
        <dbReference type="EMBL" id="KAJ8620478.1"/>
    </source>
</evidence>
<evidence type="ECO:0000313" key="2">
    <source>
        <dbReference type="Proteomes" id="UP001234297"/>
    </source>
</evidence>
<protein>
    <submittedName>
        <fullName evidence="1">Uncharacterized protein</fullName>
    </submittedName>
</protein>
<keyword evidence="2" id="KW-1185">Reference proteome</keyword>
<dbReference type="EMBL" id="CM056817">
    <property type="protein sequence ID" value="KAJ8620478.1"/>
    <property type="molecule type" value="Genomic_DNA"/>
</dbReference>
<name>A0ACC2KHI2_PERAE</name>
<comment type="caution">
    <text evidence="1">The sequence shown here is derived from an EMBL/GenBank/DDBJ whole genome shotgun (WGS) entry which is preliminary data.</text>
</comment>
<reference evidence="1 2" key="1">
    <citation type="journal article" date="2022" name="Hortic Res">
        <title>A haplotype resolved chromosomal level avocado genome allows analysis of novel avocado genes.</title>
        <authorList>
            <person name="Nath O."/>
            <person name="Fletcher S.J."/>
            <person name="Hayward A."/>
            <person name="Shaw L.M."/>
            <person name="Masouleh A.K."/>
            <person name="Furtado A."/>
            <person name="Henry R.J."/>
            <person name="Mitter N."/>
        </authorList>
    </citation>
    <scope>NUCLEOTIDE SEQUENCE [LARGE SCALE GENOMIC DNA]</scope>
    <source>
        <strain evidence="2">cv. Hass</strain>
    </source>
</reference>
<gene>
    <name evidence="1" type="ORF">MRB53_029007</name>
</gene>
<organism evidence="1 2">
    <name type="scientific">Persea americana</name>
    <name type="common">Avocado</name>
    <dbReference type="NCBI Taxonomy" id="3435"/>
    <lineage>
        <taxon>Eukaryota</taxon>
        <taxon>Viridiplantae</taxon>
        <taxon>Streptophyta</taxon>
        <taxon>Embryophyta</taxon>
        <taxon>Tracheophyta</taxon>
        <taxon>Spermatophyta</taxon>
        <taxon>Magnoliopsida</taxon>
        <taxon>Magnoliidae</taxon>
        <taxon>Laurales</taxon>
        <taxon>Lauraceae</taxon>
        <taxon>Persea</taxon>
    </lineage>
</organism>
<accession>A0ACC2KHI2</accession>